<gene>
    <name evidence="1" type="ORF">C7212DRAFT_349049</name>
</gene>
<evidence type="ECO:0000313" key="2">
    <source>
        <dbReference type="Proteomes" id="UP000246991"/>
    </source>
</evidence>
<proteinExistence type="predicted"/>
<sequence length="311" mass="35247">MANRVLKPLFLDGDAPDPAYCNIRDTKEGPLVKARYHCEYLWVFFQHHADREFQDELRKCFDQRYWEMYLTVSLILAGYDVTCPKPGPDVGIVFKGQRIWFEATSPDRGKDGTPDQVPKMKSVELGEDPVVQNAPDEKIVLRYLNSISTKFNEQYANWLKKGTVSDKDAFVIAINPREIDFDRFDGSPPRILQAAYTVGAPYAVMDIKEGAITRVGYQFRSHIKKEPKKDAKAGDELTKVDTGVFQQKEYAALSGLLCSRVDAANHLGEMDSDFQLAPNPHAQAPLPDAFRFRGTLFESKQVRDGYQVIAK</sequence>
<evidence type="ECO:0000313" key="1">
    <source>
        <dbReference type="EMBL" id="PWW62968.1"/>
    </source>
</evidence>
<protein>
    <submittedName>
        <fullName evidence="1">Uncharacterized protein</fullName>
    </submittedName>
</protein>
<name>A0A317S2A8_9PEZI</name>
<reference evidence="1 2" key="1">
    <citation type="submission" date="2018-03" db="EMBL/GenBank/DDBJ databases">
        <title>Genomes of Pezizomycetes fungi and the evolution of truffles.</title>
        <authorList>
            <person name="Murat C."/>
            <person name="Payen T."/>
            <person name="Noel B."/>
            <person name="Kuo A."/>
            <person name="Martin F.M."/>
        </authorList>
    </citation>
    <scope>NUCLEOTIDE SEQUENCE [LARGE SCALE GENOMIC DNA]</scope>
    <source>
        <strain evidence="1">091103-1</strain>
    </source>
</reference>
<accession>A0A317S2A8</accession>
<dbReference type="AlphaFoldDB" id="A0A317S2A8"/>
<dbReference type="Proteomes" id="UP000246991">
    <property type="component" value="Unassembled WGS sequence"/>
</dbReference>
<organism evidence="1 2">
    <name type="scientific">Tuber magnatum</name>
    <name type="common">white Piedmont truffle</name>
    <dbReference type="NCBI Taxonomy" id="42249"/>
    <lineage>
        <taxon>Eukaryota</taxon>
        <taxon>Fungi</taxon>
        <taxon>Dikarya</taxon>
        <taxon>Ascomycota</taxon>
        <taxon>Pezizomycotina</taxon>
        <taxon>Pezizomycetes</taxon>
        <taxon>Pezizales</taxon>
        <taxon>Tuberaceae</taxon>
        <taxon>Tuber</taxon>
    </lineage>
</organism>
<dbReference type="EMBL" id="PYWC01001234">
    <property type="protein sequence ID" value="PWW62968.1"/>
    <property type="molecule type" value="Genomic_DNA"/>
</dbReference>
<comment type="caution">
    <text evidence="1">The sequence shown here is derived from an EMBL/GenBank/DDBJ whole genome shotgun (WGS) entry which is preliminary data.</text>
</comment>
<keyword evidence="2" id="KW-1185">Reference proteome</keyword>